<comment type="subcellular location">
    <subcellularLocation>
        <location evidence="3">Cytoplasm</location>
    </subcellularLocation>
    <subcellularLocation>
        <location evidence="2">Nucleus</location>
    </subcellularLocation>
</comment>
<dbReference type="PANTHER" id="PTHR33588">
    <property type="entry name" value="CILIA- AND FLAGELLA-ASSOCIATED PROTEIN 299"/>
    <property type="match status" value="1"/>
</dbReference>
<evidence type="ECO:0000256" key="1">
    <source>
        <dbReference type="ARBA" id="ARBA00003056"/>
    </source>
</evidence>
<proteinExistence type="predicted"/>
<comment type="caution">
    <text evidence="7">The sequence shown here is derived from an EMBL/GenBank/DDBJ whole genome shotgun (WGS) entry which is preliminary data.</text>
</comment>
<dbReference type="GO" id="GO:0005634">
    <property type="term" value="C:nucleus"/>
    <property type="evidence" value="ECO:0007669"/>
    <property type="project" value="UniProtKB-SubCell"/>
</dbReference>
<keyword evidence="8" id="KW-1185">Reference proteome</keyword>
<gene>
    <name evidence="7" type="ORF">HK097_000752</name>
</gene>
<keyword evidence="5" id="KW-0963">Cytoplasm</keyword>
<dbReference type="Proteomes" id="UP001212841">
    <property type="component" value="Unassembled WGS sequence"/>
</dbReference>
<evidence type="ECO:0000256" key="5">
    <source>
        <dbReference type="ARBA" id="ARBA00022490"/>
    </source>
</evidence>
<name>A0AAD5X183_9FUNG</name>
<accession>A0AAD5X183</accession>
<dbReference type="GO" id="GO:0005737">
    <property type="term" value="C:cytoplasm"/>
    <property type="evidence" value="ECO:0007669"/>
    <property type="project" value="UniProtKB-SubCell"/>
</dbReference>
<dbReference type="EMBL" id="JADGJD010001141">
    <property type="protein sequence ID" value="KAJ3046557.1"/>
    <property type="molecule type" value="Genomic_DNA"/>
</dbReference>
<dbReference type="PANTHER" id="PTHR33588:SF1">
    <property type="entry name" value="CILIA- AND FLAGELLA-ASSOCIATED PROTEIN 299"/>
    <property type="match status" value="1"/>
</dbReference>
<evidence type="ECO:0000256" key="4">
    <source>
        <dbReference type="ARBA" id="ARBA00021436"/>
    </source>
</evidence>
<dbReference type="InterPro" id="IPR027887">
    <property type="entry name" value="DUF4464"/>
</dbReference>
<sequence length="238" mass="27359">MADDLADISSGPADNTVTEFATYEEYLDSLIQPQDLYYLEDKELVRQLIESGCHKSGDPLKREEFESRKKAAENFRLSKRLATKVLASQGKDLSGFPFLQALAEREEANRNGKLTTIIFIRTLNPKSQEISGYIDYAHRLKTENFDPYFSRLKPLLPRPSDMSFYNWETQTCTSNATPNFQVIADNESGLLFKNKRDRKIINVDPKESKPGDNTTRTQIVTDEHIQVVIYDHLTRRKT</sequence>
<keyword evidence="6" id="KW-0539">Nucleus</keyword>
<evidence type="ECO:0000256" key="6">
    <source>
        <dbReference type="ARBA" id="ARBA00023242"/>
    </source>
</evidence>
<evidence type="ECO:0000313" key="7">
    <source>
        <dbReference type="EMBL" id="KAJ3046557.1"/>
    </source>
</evidence>
<dbReference type="Pfam" id="PF14713">
    <property type="entry name" value="DUF4464"/>
    <property type="match status" value="1"/>
</dbReference>
<protein>
    <recommendedName>
        <fullName evidence="4">Cilia- and flagella-associated protein 299</fullName>
    </recommendedName>
</protein>
<organism evidence="7 8">
    <name type="scientific">Rhizophlyctis rosea</name>
    <dbReference type="NCBI Taxonomy" id="64517"/>
    <lineage>
        <taxon>Eukaryota</taxon>
        <taxon>Fungi</taxon>
        <taxon>Fungi incertae sedis</taxon>
        <taxon>Chytridiomycota</taxon>
        <taxon>Chytridiomycota incertae sedis</taxon>
        <taxon>Chytridiomycetes</taxon>
        <taxon>Rhizophlyctidales</taxon>
        <taxon>Rhizophlyctidaceae</taxon>
        <taxon>Rhizophlyctis</taxon>
    </lineage>
</organism>
<reference evidence="7" key="1">
    <citation type="submission" date="2020-05" db="EMBL/GenBank/DDBJ databases">
        <title>Phylogenomic resolution of chytrid fungi.</title>
        <authorList>
            <person name="Stajich J.E."/>
            <person name="Amses K."/>
            <person name="Simmons R."/>
            <person name="Seto K."/>
            <person name="Myers J."/>
            <person name="Bonds A."/>
            <person name="Quandt C.A."/>
            <person name="Barry K."/>
            <person name="Liu P."/>
            <person name="Grigoriev I."/>
            <person name="Longcore J.E."/>
            <person name="James T.Y."/>
        </authorList>
    </citation>
    <scope>NUCLEOTIDE SEQUENCE</scope>
    <source>
        <strain evidence="7">JEL0318</strain>
    </source>
</reference>
<evidence type="ECO:0000256" key="3">
    <source>
        <dbReference type="ARBA" id="ARBA00004496"/>
    </source>
</evidence>
<evidence type="ECO:0000313" key="8">
    <source>
        <dbReference type="Proteomes" id="UP001212841"/>
    </source>
</evidence>
<dbReference type="AlphaFoldDB" id="A0AAD5X183"/>
<comment type="function">
    <text evidence="1">May be involved in spermatogenesis.</text>
</comment>
<evidence type="ECO:0000256" key="2">
    <source>
        <dbReference type="ARBA" id="ARBA00004123"/>
    </source>
</evidence>